<evidence type="ECO:0000256" key="1">
    <source>
        <dbReference type="ARBA" id="ARBA00006471"/>
    </source>
</evidence>
<comment type="function">
    <text evidence="5">One of the primary rRNA binding proteins, it binds directly to 16S rRNA central domain where it helps coordinate assembly of the platform of the 30S subunit.</text>
</comment>
<evidence type="ECO:0000256" key="6">
    <source>
        <dbReference type="RuleBase" id="RU003660"/>
    </source>
</evidence>
<dbReference type="Gene3D" id="3.30.1370.30">
    <property type="match status" value="1"/>
</dbReference>
<dbReference type="HAMAP" id="MF_01302_B">
    <property type="entry name" value="Ribosomal_uS8_B"/>
    <property type="match status" value="1"/>
</dbReference>
<comment type="subunit">
    <text evidence="5">Part of the 30S ribosomal subunit. Contacts proteins S5 and S12.</text>
</comment>
<evidence type="ECO:0000256" key="2">
    <source>
        <dbReference type="ARBA" id="ARBA00022980"/>
    </source>
</evidence>
<dbReference type="InterPro" id="IPR000630">
    <property type="entry name" value="Ribosomal_uS8"/>
</dbReference>
<dbReference type="AlphaFoldDB" id="L0RV59"/>
<sequence>MIIMFITDPISDLVVRIKNANARKHKTVSIPYSIKKEAIVKLIAEQGYITSYSIEGEKTQKSIVITLKYKKGQPAIVGIKRVSKPGLRVYVKSDEIPSIISGYGTVIISTSKGLMTGANARKENVGGEIIAYIW</sequence>
<dbReference type="Gene3D" id="3.30.1490.10">
    <property type="match status" value="1"/>
</dbReference>
<dbReference type="Pfam" id="PF00410">
    <property type="entry name" value="Ribosomal_S8"/>
    <property type="match status" value="1"/>
</dbReference>
<dbReference type="GO" id="GO:0019843">
    <property type="term" value="F:rRNA binding"/>
    <property type="evidence" value="ECO:0007669"/>
    <property type="project" value="UniProtKB-UniRule"/>
</dbReference>
<comment type="similarity">
    <text evidence="1 5 6">Belongs to the universal ribosomal protein uS8 family.</text>
</comment>
<dbReference type="GO" id="GO:0003735">
    <property type="term" value="F:structural constituent of ribosome"/>
    <property type="evidence" value="ECO:0007669"/>
    <property type="project" value="InterPro"/>
</dbReference>
<dbReference type="GO" id="GO:1990904">
    <property type="term" value="C:ribonucleoprotein complex"/>
    <property type="evidence" value="ECO:0007669"/>
    <property type="project" value="UniProtKB-KW"/>
</dbReference>
<dbReference type="eggNOG" id="COG0096">
    <property type="taxonomic scope" value="Bacteria"/>
</dbReference>
<dbReference type="PATRIC" id="fig|1246955.3.peg.172"/>
<dbReference type="InterPro" id="IPR047863">
    <property type="entry name" value="Ribosomal_uS8_CS"/>
</dbReference>
<dbReference type="KEGG" id="mcy:MCYN_0190"/>
<dbReference type="SUPFAM" id="SSF56047">
    <property type="entry name" value="Ribosomal protein S8"/>
    <property type="match status" value="1"/>
</dbReference>
<name>L0RV59_MYCC1</name>
<keyword evidence="5" id="KW-0694">RNA-binding</keyword>
<keyword evidence="8" id="KW-1185">Reference proteome</keyword>
<gene>
    <name evidence="7" type="primary">MCYN0190</name>
    <name evidence="5" type="synonym">rpsH</name>
    <name evidence="7" type="ordered locus">MCYN_0190</name>
</gene>
<reference evidence="8" key="1">
    <citation type="journal article" date="2013" name="Genome Announc.">
        <title>Complete genome sequence of Mycoplasma cynos strain C142.</title>
        <authorList>
            <person name="Walker C.A."/>
            <person name="Mannering S.A."/>
            <person name="Shields S."/>
            <person name="Blake D.P."/>
            <person name="Brownlie J."/>
        </authorList>
    </citation>
    <scope>NUCLEOTIDE SEQUENCE [LARGE SCALE GENOMIC DNA]</scope>
    <source>
        <strain evidence="8">C142</strain>
    </source>
</reference>
<evidence type="ECO:0000313" key="8">
    <source>
        <dbReference type="Proteomes" id="UP000010466"/>
    </source>
</evidence>
<dbReference type="HOGENOM" id="CLU_098428_0_2_14"/>
<dbReference type="NCBIfam" id="NF001109">
    <property type="entry name" value="PRK00136.1"/>
    <property type="match status" value="1"/>
</dbReference>
<keyword evidence="2 5" id="KW-0689">Ribosomal protein</keyword>
<protein>
    <recommendedName>
        <fullName evidence="4 5">Small ribosomal subunit protein uS8</fullName>
    </recommendedName>
</protein>
<dbReference type="PROSITE" id="PS00053">
    <property type="entry name" value="RIBOSOMAL_S8"/>
    <property type="match status" value="1"/>
</dbReference>
<dbReference type="GO" id="GO:0005737">
    <property type="term" value="C:cytoplasm"/>
    <property type="evidence" value="ECO:0007669"/>
    <property type="project" value="UniProtKB-ARBA"/>
</dbReference>
<evidence type="ECO:0000256" key="4">
    <source>
        <dbReference type="ARBA" id="ARBA00035258"/>
    </source>
</evidence>
<dbReference type="STRING" id="1246955.MCYN_0190"/>
<dbReference type="FunFam" id="3.30.1490.10:FF:000001">
    <property type="entry name" value="30S ribosomal protein S8"/>
    <property type="match status" value="1"/>
</dbReference>
<dbReference type="GO" id="GO:0006412">
    <property type="term" value="P:translation"/>
    <property type="evidence" value="ECO:0007669"/>
    <property type="project" value="UniProtKB-UniRule"/>
</dbReference>
<organism evidence="7 8">
    <name type="scientific">Mycoplasmopsis cynos (strain C142)</name>
    <name type="common">Mycoplasma cynos</name>
    <dbReference type="NCBI Taxonomy" id="1246955"/>
    <lineage>
        <taxon>Bacteria</taxon>
        <taxon>Bacillati</taxon>
        <taxon>Mycoplasmatota</taxon>
        <taxon>Mycoplasmoidales</taxon>
        <taxon>Metamycoplasmataceae</taxon>
        <taxon>Mycoplasmopsis</taxon>
    </lineage>
</organism>
<keyword evidence="3 5" id="KW-0687">Ribonucleoprotein</keyword>
<dbReference type="PANTHER" id="PTHR11758">
    <property type="entry name" value="40S RIBOSOMAL PROTEIN S15A"/>
    <property type="match status" value="1"/>
</dbReference>
<evidence type="ECO:0000313" key="7">
    <source>
        <dbReference type="EMBL" id="CCP23922.1"/>
    </source>
</evidence>
<dbReference type="Proteomes" id="UP000010466">
    <property type="component" value="Chromosome"/>
</dbReference>
<dbReference type="EMBL" id="HF559394">
    <property type="protein sequence ID" value="CCP23922.1"/>
    <property type="molecule type" value="Genomic_DNA"/>
</dbReference>
<dbReference type="GO" id="GO:0005840">
    <property type="term" value="C:ribosome"/>
    <property type="evidence" value="ECO:0007669"/>
    <property type="project" value="UniProtKB-KW"/>
</dbReference>
<keyword evidence="5" id="KW-0699">rRNA-binding</keyword>
<evidence type="ECO:0000256" key="3">
    <source>
        <dbReference type="ARBA" id="ARBA00023274"/>
    </source>
</evidence>
<dbReference type="InterPro" id="IPR035987">
    <property type="entry name" value="Ribosomal_uS8_sf"/>
</dbReference>
<evidence type="ECO:0000256" key="5">
    <source>
        <dbReference type="HAMAP-Rule" id="MF_01302"/>
    </source>
</evidence>
<accession>L0RV59</accession>
<proteinExistence type="inferred from homology"/>